<keyword evidence="2" id="KW-1185">Reference proteome</keyword>
<dbReference type="PROSITE" id="PS00018">
    <property type="entry name" value="EF_HAND_1"/>
    <property type="match status" value="1"/>
</dbReference>
<comment type="caution">
    <text evidence="1">The sequence shown here is derived from an EMBL/GenBank/DDBJ whole genome shotgun (WGS) entry which is preliminary data.</text>
</comment>
<dbReference type="InterPro" id="IPR018247">
    <property type="entry name" value="EF_Hand_1_Ca_BS"/>
</dbReference>
<reference evidence="1 2" key="1">
    <citation type="submission" date="2017-05" db="EMBL/GenBank/DDBJ databases">
        <authorList>
            <person name="Varghese N."/>
            <person name="Submissions S."/>
        </authorList>
    </citation>
    <scope>NUCLEOTIDE SEQUENCE [LARGE SCALE GENOMIC DNA]</scope>
    <source>
        <strain evidence="1 2">DSM 15522</strain>
    </source>
</reference>
<dbReference type="PROSITE" id="PS51257">
    <property type="entry name" value="PROKAR_LIPOPROTEIN"/>
    <property type="match status" value="1"/>
</dbReference>
<dbReference type="SUPFAM" id="SSF69322">
    <property type="entry name" value="Tricorn protease domain 2"/>
    <property type="match status" value="1"/>
</dbReference>
<organism evidence="1 2">
    <name type="scientific">Desulfurobacterium pacificum</name>
    <dbReference type="NCBI Taxonomy" id="240166"/>
    <lineage>
        <taxon>Bacteria</taxon>
        <taxon>Pseudomonadati</taxon>
        <taxon>Aquificota</taxon>
        <taxon>Aquificia</taxon>
        <taxon>Desulfurobacteriales</taxon>
        <taxon>Desulfurobacteriaceae</taxon>
        <taxon>Desulfurobacterium</taxon>
    </lineage>
</organism>
<accession>A0ABY1NBI3</accession>
<dbReference type="RefSeq" id="WP_283399651.1">
    <property type="nucleotide sequence ID" value="NZ_FXUB01000001.1"/>
</dbReference>
<protein>
    <recommendedName>
        <fullName evidence="3">Dockerin domain-containing protein</fullName>
    </recommendedName>
</protein>
<evidence type="ECO:0000313" key="2">
    <source>
        <dbReference type="Proteomes" id="UP001157911"/>
    </source>
</evidence>
<name>A0ABY1NBI3_9BACT</name>
<dbReference type="EMBL" id="FXUB01000001">
    <property type="protein sequence ID" value="SMP03721.1"/>
    <property type="molecule type" value="Genomic_DNA"/>
</dbReference>
<gene>
    <name evidence="1" type="ORF">SAMN06265339_0140</name>
</gene>
<proteinExistence type="predicted"/>
<evidence type="ECO:0008006" key="3">
    <source>
        <dbReference type="Google" id="ProtNLM"/>
    </source>
</evidence>
<evidence type="ECO:0000313" key="1">
    <source>
        <dbReference type="EMBL" id="SMP03721.1"/>
    </source>
</evidence>
<dbReference type="Proteomes" id="UP001157911">
    <property type="component" value="Unassembled WGS sequence"/>
</dbReference>
<sequence length="917" mass="102777">MSPYRSFLKFLFSVFLLAFPLGLFGCGVSSNTYSTSTSQANTTVWGTAILGNLANATVKIYRVEPDGSFTLLYNETTSNGTSLNDIGHFDTHANELKDDEIYVFEVSGGCDWDANDDGVMDSNCTVNKGIIHAVVTGADLKNLSGNFVVSPLTEIHYTMLYSTFRDKDEFLQERDNVSELLLEKDVNSDGNIDSMDVYSFVPNNKEHLDCLSTVLKDSFSYTTSLIESGIVGNVGTYVGIAPVVTLTTGTVKDLTLDANGNIFVLVENNSTGDYLKLYSYNAETGNYSESEYLKLPSQATSTDHTEETVNCTFESIQYINGKILLLYKAIPEYGDPYGSLGVVSSELDSESLLLTGENLNIGYPSFMYTNNNLSDWMFVSGEEGTKWYSVNEDYSFPEIIADLFMESDVLQVVRLGSDLLVLTKYLGNDSYQLSINGSEGSILLTDSEGMLLIPYDEDGAYYVTPSEYGRVYVDDGRVISEKLGNGTSENFVPDFVFATVPVDNSTFVLFSRKNFYIVTIGDTNPTISTYSYSNIIPDFNMEDGIKHVIYQNGKVYLYDSNHIYTISDFSIFLRFLTTEKVPVSCQGDKFIYNGKLYCWNENDKTLSYFNLHDYTDNKTLDLSDWTVNKVLFNQEYGEFLVLTIGSGIYIYNSTLEEISSYSTSDIAAADVWLVGNTNLIFRDFSSGIYKFYSWQENGTLNFLNGYERFDENPSSGLLKGKYVILFDGLRLILVDKDTGEIWKEIDASNFTEEVGDLGNAYFVGTDNGFLLLKPEEVCTVNYPDLGCMEWSYNWNVYVYSLDDNGTLTFETEYDDVLETDEFGEDYAFFYDNNSLYLVVFGTAGTENSVHSLDLKDGALSEISVLEDALNSYEYGDGSIFVKRDSMEVIPYAPLTNIEDISLYRKISFNVLGKMLRN</sequence>